<name>A0A146G3Z3_TERSA</name>
<dbReference type="AlphaFoldDB" id="A0A146G3Z3"/>
<dbReference type="Proteomes" id="UP000076023">
    <property type="component" value="Unassembled WGS sequence"/>
</dbReference>
<feature type="domain" description="Ice-binding protein C-terminal" evidence="3">
    <location>
        <begin position="782"/>
        <end position="803"/>
    </location>
</feature>
<evidence type="ECO:0000256" key="2">
    <source>
        <dbReference type="SAM" id="SignalP"/>
    </source>
</evidence>
<evidence type="ECO:0000259" key="3">
    <source>
        <dbReference type="Pfam" id="PF07589"/>
    </source>
</evidence>
<organism evidence="4 5">
    <name type="scientific">Terrimicrobium sacchariphilum</name>
    <dbReference type="NCBI Taxonomy" id="690879"/>
    <lineage>
        <taxon>Bacteria</taxon>
        <taxon>Pseudomonadati</taxon>
        <taxon>Verrucomicrobiota</taxon>
        <taxon>Terrimicrobiia</taxon>
        <taxon>Terrimicrobiales</taxon>
        <taxon>Terrimicrobiaceae</taxon>
        <taxon>Terrimicrobium</taxon>
    </lineage>
</organism>
<proteinExistence type="predicted"/>
<protein>
    <submittedName>
        <fullName evidence="4">PEP-CTERM protein-sorting domain-containing protein</fullName>
    </submittedName>
</protein>
<gene>
    <name evidence="4" type="ORF">TSACC_2924</name>
</gene>
<keyword evidence="1 2" id="KW-0732">Signal</keyword>
<dbReference type="NCBIfam" id="TIGR04393">
    <property type="entry name" value="rpt_T5SS_PEPC"/>
    <property type="match status" value="1"/>
</dbReference>
<dbReference type="InterPro" id="IPR013424">
    <property type="entry name" value="Ice-binding_C"/>
</dbReference>
<feature type="signal peptide" evidence="2">
    <location>
        <begin position="1"/>
        <end position="28"/>
    </location>
</feature>
<feature type="chain" id="PRO_5007524394" evidence="2">
    <location>
        <begin position="29"/>
        <end position="812"/>
    </location>
</feature>
<evidence type="ECO:0000256" key="1">
    <source>
        <dbReference type="ARBA" id="ARBA00022729"/>
    </source>
</evidence>
<dbReference type="InterPro" id="IPR013425">
    <property type="entry name" value="Autotrns_rpt"/>
</dbReference>
<keyword evidence="5" id="KW-1185">Reference proteome</keyword>
<dbReference type="InParanoid" id="A0A146G3Z3"/>
<dbReference type="STRING" id="690879.TSACC_2924"/>
<accession>A0A146G3Z3</accession>
<reference evidence="5" key="1">
    <citation type="journal article" date="2017" name="Genome Announc.">
        <title>Draft Genome Sequence of Terrimicrobium sacchariphilum NM-5T, a Facultative Anaerobic Soil Bacterium of the Class Spartobacteria.</title>
        <authorList>
            <person name="Qiu Y.L."/>
            <person name="Tourlousse D.M."/>
            <person name="Matsuura N."/>
            <person name="Ohashi A."/>
            <person name="Sekiguchi Y."/>
        </authorList>
    </citation>
    <scope>NUCLEOTIDE SEQUENCE [LARGE SCALE GENOMIC DNA]</scope>
    <source>
        <strain evidence="5">NM-5</strain>
    </source>
</reference>
<sequence>MSVRRLSVFAPLACIGLALFAVGSPARAGGITTNWLPTGPGDFMENANWSDNVPQMEGYGNTGFFTINNGGEAQLSVSHEVASGQLGQTTGQSGILTLQTGSNLILKRNDLEDDAYGTIYVGVAGQGALNLTGGTLSGVDLRVASASGGTGSVTFSGGALNLSGVLYLGDGGTGTLNQTVGVSTLSSAIIGASSTGSGNLTATGGLLDIDSLTVGGTGEGTLSVGGTATLQTASVVVGSNSGSTGTATLSGTTWTNSGNVTVGGAGQGRLTIENGASLTVNGLLSLSGTSGGSGALVLDASTLDVGLFLTIGQSGNGTATISNGSTLTADSIVVSGESPAPASSLTVTDSTIIAGQIAGMSNGSASFADSTIRVTEDNAAYFLGLNEVSLLGASNTFDTRQYHISTSTALLGTARLIKTGAGSLALLGASSYSGGTYLQQGEIVVNNASSLGTGALEMDTSELRSTATATLAVTELTVNAAQAATFSTAASTTLTLDLASLDLGDDATLRFGSAGNTGTILFGADTVNATPGGTGILSLEYGTLTATDAALGAIASRVSKVFVKDGAVLNFNDQSSSVDIGILEGDGILTTGNSVQTTVTVRSGRFGGQLATPGQIVKEGSGTLTLSGAPQISDGITVNAGTLLVNGAASSDVFVTDGTLGGTGSADVITLQGGTMNPGEIGEAGTFTADSLVWVDGDMVFDLGATPAASDQLILTGGLYGQGTTYSFLFNLAPGAVLNTTYTLITFGSQDIALNAFTIANTDGLDGTFAYNGSALEFTLTAIPEPGSLLLAGAGLAVMAISRFRKRKSPSA</sequence>
<dbReference type="RefSeq" id="WP_075078356.1">
    <property type="nucleotide sequence ID" value="NZ_BDCO01000002.1"/>
</dbReference>
<dbReference type="InterPro" id="IPR011050">
    <property type="entry name" value="Pectin_lyase_fold/virulence"/>
</dbReference>
<dbReference type="InterPro" id="IPR030895">
    <property type="entry name" value="T5SS_PEPC_rpt"/>
</dbReference>
<dbReference type="Pfam" id="PF12951">
    <property type="entry name" value="PATR"/>
    <property type="match status" value="2"/>
</dbReference>
<evidence type="ECO:0000313" key="5">
    <source>
        <dbReference type="Proteomes" id="UP000076023"/>
    </source>
</evidence>
<dbReference type="SUPFAM" id="SSF51126">
    <property type="entry name" value="Pectin lyase-like"/>
    <property type="match status" value="1"/>
</dbReference>
<comment type="caution">
    <text evidence="4">The sequence shown here is derived from an EMBL/GenBank/DDBJ whole genome shotgun (WGS) entry which is preliminary data.</text>
</comment>
<dbReference type="NCBIfam" id="TIGR02601">
    <property type="entry name" value="autotrns_rpt"/>
    <property type="match status" value="2"/>
</dbReference>
<dbReference type="OrthoDB" id="192318at2"/>
<dbReference type="Pfam" id="PF07589">
    <property type="entry name" value="PEP-CTERM"/>
    <property type="match status" value="1"/>
</dbReference>
<evidence type="ECO:0000313" key="4">
    <source>
        <dbReference type="EMBL" id="GAT32525.1"/>
    </source>
</evidence>
<dbReference type="EMBL" id="BDCO01000002">
    <property type="protein sequence ID" value="GAT32525.1"/>
    <property type="molecule type" value="Genomic_DNA"/>
</dbReference>